<dbReference type="CDD" id="cd00495">
    <property type="entry name" value="Ribosomal_L25_TL5_CTC"/>
    <property type="match status" value="1"/>
</dbReference>
<keyword evidence="2 5" id="KW-0694">RNA-binding</keyword>
<dbReference type="PANTHER" id="PTHR33284">
    <property type="entry name" value="RIBOSOMAL PROTEIN L25/GLN-TRNA SYNTHETASE, ANTI-CODON-BINDING DOMAIN-CONTAINING PROTEIN"/>
    <property type="match status" value="1"/>
</dbReference>
<dbReference type="SUPFAM" id="SSF50715">
    <property type="entry name" value="Ribosomal protein L25-like"/>
    <property type="match status" value="1"/>
</dbReference>
<dbReference type="InParanoid" id="D6Z152"/>
<organism evidence="9 10">
    <name type="scientific">Desulfurivibrio alkaliphilus (strain DSM 19089 / UNIQEM U267 / AHT2)</name>
    <dbReference type="NCBI Taxonomy" id="589865"/>
    <lineage>
        <taxon>Bacteria</taxon>
        <taxon>Pseudomonadati</taxon>
        <taxon>Thermodesulfobacteriota</taxon>
        <taxon>Desulfobulbia</taxon>
        <taxon>Desulfobulbales</taxon>
        <taxon>Desulfobulbaceae</taxon>
        <taxon>Desulfurivibrio</taxon>
    </lineage>
</organism>
<reference evidence="10" key="1">
    <citation type="submission" date="2010-02" db="EMBL/GenBank/DDBJ databases">
        <title>Complete sequence of Desulfurivibrio alkaliphilus AHT2.</title>
        <authorList>
            <consortium name="US DOE Joint Genome Institute"/>
            <person name="Pitluck S."/>
            <person name="Chertkov O."/>
            <person name="Detter J.C."/>
            <person name="Han C."/>
            <person name="Tapia R."/>
            <person name="Larimer F."/>
            <person name="Land M."/>
            <person name="Hauser L."/>
            <person name="Kyrpides N."/>
            <person name="Mikhailova N."/>
            <person name="Sorokin D.Y."/>
            <person name="Muyzer G."/>
            <person name="Woyke T."/>
        </authorList>
    </citation>
    <scope>NUCLEOTIDE SEQUENCE [LARGE SCALE GENOMIC DNA]</scope>
    <source>
        <strain evidence="10">DSM 19089 / UNIQEM U267 / AHT2</strain>
    </source>
</reference>
<feature type="domain" description="Large ribosomal subunit protein bL25 beta" evidence="8">
    <location>
        <begin position="108"/>
        <end position="185"/>
    </location>
</feature>
<dbReference type="InterPro" id="IPR037121">
    <property type="entry name" value="Ribosomal_bL25_C"/>
</dbReference>
<dbReference type="Gene3D" id="2.170.120.20">
    <property type="entry name" value="Ribosomal protein L25, beta domain"/>
    <property type="match status" value="1"/>
</dbReference>
<dbReference type="HAMAP" id="MF_01334">
    <property type="entry name" value="Ribosomal_bL25_CTC"/>
    <property type="match status" value="1"/>
</dbReference>
<dbReference type="AlphaFoldDB" id="D6Z152"/>
<keyword evidence="1 5" id="KW-0699">rRNA-binding</keyword>
<dbReference type="PANTHER" id="PTHR33284:SF1">
    <property type="entry name" value="RIBOSOMAL PROTEIN L25_GLN-TRNA SYNTHETASE, ANTI-CODON-BINDING DOMAIN-CONTAINING PROTEIN"/>
    <property type="match status" value="1"/>
</dbReference>
<keyword evidence="3 5" id="KW-0689">Ribosomal protein</keyword>
<feature type="domain" description="Large ribosomal subunit protein bL25 L25" evidence="7">
    <location>
        <begin position="7"/>
        <end position="97"/>
    </location>
</feature>
<evidence type="ECO:0000256" key="2">
    <source>
        <dbReference type="ARBA" id="ARBA00022884"/>
    </source>
</evidence>
<accession>D6Z152</accession>
<dbReference type="InterPro" id="IPR001021">
    <property type="entry name" value="Ribosomal_bL25_long"/>
</dbReference>
<evidence type="ECO:0000256" key="5">
    <source>
        <dbReference type="HAMAP-Rule" id="MF_01334"/>
    </source>
</evidence>
<proteinExistence type="inferred from homology"/>
<dbReference type="Pfam" id="PF14693">
    <property type="entry name" value="Ribosomal_TL5_C"/>
    <property type="match status" value="1"/>
</dbReference>
<comment type="similarity">
    <text evidence="5">Belongs to the bacterial ribosomal protein bL25 family. CTC subfamily.</text>
</comment>
<dbReference type="Pfam" id="PF01386">
    <property type="entry name" value="Ribosomal_L25p"/>
    <property type="match status" value="1"/>
</dbReference>
<dbReference type="NCBIfam" id="TIGR00731">
    <property type="entry name" value="bL25_bact_ctc"/>
    <property type="match status" value="1"/>
</dbReference>
<evidence type="ECO:0000256" key="6">
    <source>
        <dbReference type="SAM" id="MobiDB-lite"/>
    </source>
</evidence>
<evidence type="ECO:0000313" key="10">
    <source>
        <dbReference type="Proteomes" id="UP000001508"/>
    </source>
</evidence>
<dbReference type="InterPro" id="IPR020057">
    <property type="entry name" value="Ribosomal_bL25_b-dom"/>
</dbReference>
<dbReference type="HOGENOM" id="CLU_075939_0_1_7"/>
<evidence type="ECO:0000259" key="8">
    <source>
        <dbReference type="Pfam" id="PF14693"/>
    </source>
</evidence>
<sequence>MLQVDVKAAKRDQRGKGAARSLRRAGRTPAVLYGPQMEPQALSLDTHTFTKALFSVHRRNSVINLEVSDDGGEKIHHVVTREIQTDPILDQVLHADFYVISLDEPLVFQVPLRYRGKAKGVDMGGDLVTSLHKVSLKGKALDIPDDIEVDVSGLGPNSELTCGELSLPAGVELVQGKDEVCVAVAGGTE</sequence>
<name>D6Z152_DESAT</name>
<dbReference type="GO" id="GO:0006412">
    <property type="term" value="P:translation"/>
    <property type="evidence" value="ECO:0007669"/>
    <property type="project" value="UniProtKB-UniRule"/>
</dbReference>
<comment type="subunit">
    <text evidence="5">Part of the 50S ribosomal subunit; part of the 5S rRNA/L5/L18/L25 subcomplex. Contacts the 5S rRNA. Binds to the 5S rRNA independently of L5 and L18.</text>
</comment>
<comment type="function">
    <text evidence="5">This is one of the proteins that binds to the 5S RNA in the ribosome where it forms part of the central protuberance.</text>
</comment>
<dbReference type="InterPro" id="IPR029751">
    <property type="entry name" value="Ribosomal_L25_dom"/>
</dbReference>
<evidence type="ECO:0000256" key="1">
    <source>
        <dbReference type="ARBA" id="ARBA00022730"/>
    </source>
</evidence>
<keyword evidence="4 5" id="KW-0687">Ribonucleoprotein</keyword>
<dbReference type="InterPro" id="IPR020056">
    <property type="entry name" value="Rbsml_bL25/Gln-tRNA_synth_N"/>
</dbReference>
<evidence type="ECO:0000259" key="7">
    <source>
        <dbReference type="Pfam" id="PF01386"/>
    </source>
</evidence>
<dbReference type="RefSeq" id="WP_013162838.1">
    <property type="nucleotide sequence ID" value="NC_014216.1"/>
</dbReference>
<keyword evidence="10" id="KW-1185">Reference proteome</keyword>
<dbReference type="OrthoDB" id="9786489at2"/>
<evidence type="ECO:0000256" key="3">
    <source>
        <dbReference type="ARBA" id="ARBA00022980"/>
    </source>
</evidence>
<gene>
    <name evidence="5" type="primary">rplY</name>
    <name evidence="5" type="synonym">ctc</name>
    <name evidence="9" type="ordered locus">DaAHT2_0601</name>
</gene>
<protein>
    <recommendedName>
        <fullName evidence="5">Large ribosomal subunit protein bL25</fullName>
    </recommendedName>
    <alternativeName>
        <fullName evidence="5">General stress protein CTC</fullName>
    </alternativeName>
</protein>
<dbReference type="InterPro" id="IPR020930">
    <property type="entry name" value="Ribosomal_uL5_bac-type"/>
</dbReference>
<dbReference type="GO" id="GO:0008097">
    <property type="term" value="F:5S rRNA binding"/>
    <property type="evidence" value="ECO:0007669"/>
    <property type="project" value="InterPro"/>
</dbReference>
<dbReference type="eggNOG" id="COG1825">
    <property type="taxonomic scope" value="Bacteria"/>
</dbReference>
<dbReference type="Gene3D" id="2.40.240.10">
    <property type="entry name" value="Ribosomal Protein L25, Chain P"/>
    <property type="match status" value="1"/>
</dbReference>
<dbReference type="InterPro" id="IPR011035">
    <property type="entry name" value="Ribosomal_bL25/Gln-tRNA_synth"/>
</dbReference>
<evidence type="ECO:0000256" key="4">
    <source>
        <dbReference type="ARBA" id="ARBA00023274"/>
    </source>
</evidence>
<dbReference type="EMBL" id="CP001940">
    <property type="protein sequence ID" value="ADH85307.1"/>
    <property type="molecule type" value="Genomic_DNA"/>
</dbReference>
<evidence type="ECO:0000313" key="9">
    <source>
        <dbReference type="EMBL" id="ADH85307.1"/>
    </source>
</evidence>
<dbReference type="KEGG" id="dak:DaAHT2_0601"/>
<dbReference type="Proteomes" id="UP000001508">
    <property type="component" value="Chromosome"/>
</dbReference>
<dbReference type="STRING" id="589865.DaAHT2_0601"/>
<dbReference type="GO" id="GO:0022625">
    <property type="term" value="C:cytosolic large ribosomal subunit"/>
    <property type="evidence" value="ECO:0007669"/>
    <property type="project" value="TreeGrafter"/>
</dbReference>
<feature type="region of interest" description="Disordered" evidence="6">
    <location>
        <begin position="1"/>
        <end position="23"/>
    </location>
</feature>
<dbReference type="GO" id="GO:0003735">
    <property type="term" value="F:structural constituent of ribosome"/>
    <property type="evidence" value="ECO:0007669"/>
    <property type="project" value="InterPro"/>
</dbReference>